<protein>
    <submittedName>
        <fullName evidence="1">Uncharacterized protein</fullName>
    </submittedName>
</protein>
<dbReference type="AlphaFoldDB" id="X8JCM7"/>
<dbReference type="EMBL" id="JATN01000319">
    <property type="protein sequence ID" value="EUC61036.1"/>
    <property type="molecule type" value="Genomic_DNA"/>
</dbReference>
<dbReference type="Proteomes" id="UP000030108">
    <property type="component" value="Unassembled WGS sequence"/>
</dbReference>
<dbReference type="OrthoDB" id="10590128at2759"/>
<name>X8JCM7_9AGAM</name>
<comment type="caution">
    <text evidence="1">The sequence shown here is derived from an EMBL/GenBank/DDBJ whole genome shotgun (WGS) entry which is preliminary data.</text>
</comment>
<reference evidence="2" key="1">
    <citation type="journal article" date="2014" name="Genome Announc.">
        <title>Draft genome sequence of the plant-pathogenic soil fungus Rhizoctonia solani anastomosis group 3 strain Rhs1AP.</title>
        <authorList>
            <person name="Cubeta M.A."/>
            <person name="Thomas E."/>
            <person name="Dean R.A."/>
            <person name="Jabaji S."/>
            <person name="Neate S.M."/>
            <person name="Tavantzis S."/>
            <person name="Toda T."/>
            <person name="Vilgalys R."/>
            <person name="Bharathan N."/>
            <person name="Fedorova-Abrams N."/>
            <person name="Pakala S.B."/>
            <person name="Pakala S.M."/>
            <person name="Zafar N."/>
            <person name="Joardar V."/>
            <person name="Losada L."/>
            <person name="Nierman W.C."/>
        </authorList>
    </citation>
    <scope>NUCLEOTIDE SEQUENCE [LARGE SCALE GENOMIC DNA]</scope>
    <source>
        <strain evidence="2">AG-3</strain>
    </source>
</reference>
<gene>
    <name evidence="1" type="ORF">RSOL_381050</name>
</gene>
<evidence type="ECO:0000313" key="2">
    <source>
        <dbReference type="Proteomes" id="UP000030108"/>
    </source>
</evidence>
<evidence type="ECO:0000313" key="1">
    <source>
        <dbReference type="EMBL" id="EUC61036.1"/>
    </source>
</evidence>
<sequence>MSFLRALAQSFVGLFQRRRVSKDECHVRIEDIEQGLGVHSPNQTPVTIMTAGTALTLDTFIEALRPEASSSTVGELVVSRFQLRKSKRLPFRHEYVLLFVHSEGVDYIIRVDRLGNLGSLTKGVRWHLGSFGIGGYSKDCVRIEDAESDAGRLLKNDTAGSSVLADLHHWSSIAKDKEDSINLWKAADNLLHDISYKMSDSERACEFILINIMTY</sequence>
<proteinExistence type="predicted"/>
<organism evidence="1 2">
    <name type="scientific">Rhizoctonia solani AG-3 Rhs1AP</name>
    <dbReference type="NCBI Taxonomy" id="1086054"/>
    <lineage>
        <taxon>Eukaryota</taxon>
        <taxon>Fungi</taxon>
        <taxon>Dikarya</taxon>
        <taxon>Basidiomycota</taxon>
        <taxon>Agaricomycotina</taxon>
        <taxon>Agaricomycetes</taxon>
        <taxon>Cantharellales</taxon>
        <taxon>Ceratobasidiaceae</taxon>
        <taxon>Rhizoctonia</taxon>
    </lineage>
</organism>
<accession>X8JCM7</accession>
<feature type="non-terminal residue" evidence="1">
    <location>
        <position position="215"/>
    </location>
</feature>